<reference evidence="2 3" key="1">
    <citation type="journal article" date="2011" name="Stand. Genomic Sci.">
        <title>Non-contiguous finished genome sequence and contextual data of the filamentous soil bacterium Ktedonobacter racemifer type strain (SOSP1-21).</title>
        <authorList>
            <person name="Chang Y.J."/>
            <person name="Land M."/>
            <person name="Hauser L."/>
            <person name="Chertkov O."/>
            <person name="Del Rio T.G."/>
            <person name="Nolan M."/>
            <person name="Copeland A."/>
            <person name="Tice H."/>
            <person name="Cheng J.F."/>
            <person name="Lucas S."/>
            <person name="Han C."/>
            <person name="Goodwin L."/>
            <person name="Pitluck S."/>
            <person name="Ivanova N."/>
            <person name="Ovchinikova G."/>
            <person name="Pati A."/>
            <person name="Chen A."/>
            <person name="Palaniappan K."/>
            <person name="Mavromatis K."/>
            <person name="Liolios K."/>
            <person name="Brettin T."/>
            <person name="Fiebig A."/>
            <person name="Rohde M."/>
            <person name="Abt B."/>
            <person name="Goker M."/>
            <person name="Detter J.C."/>
            <person name="Woyke T."/>
            <person name="Bristow J."/>
            <person name="Eisen J.A."/>
            <person name="Markowitz V."/>
            <person name="Hugenholtz P."/>
            <person name="Kyrpides N.C."/>
            <person name="Klenk H.P."/>
            <person name="Lapidus A."/>
        </authorList>
    </citation>
    <scope>NUCLEOTIDE SEQUENCE [LARGE SCALE GENOMIC DNA]</scope>
    <source>
        <strain evidence="3">DSM 44963</strain>
    </source>
</reference>
<feature type="transmembrane region" description="Helical" evidence="1">
    <location>
        <begin position="12"/>
        <end position="39"/>
    </location>
</feature>
<keyword evidence="1" id="KW-0812">Transmembrane</keyword>
<dbReference type="STRING" id="485913.Krac_4479"/>
<organism evidence="2 3">
    <name type="scientific">Ktedonobacter racemifer DSM 44963</name>
    <dbReference type="NCBI Taxonomy" id="485913"/>
    <lineage>
        <taxon>Bacteria</taxon>
        <taxon>Bacillati</taxon>
        <taxon>Chloroflexota</taxon>
        <taxon>Ktedonobacteria</taxon>
        <taxon>Ktedonobacterales</taxon>
        <taxon>Ktedonobacteraceae</taxon>
        <taxon>Ktedonobacter</taxon>
    </lineage>
</organism>
<name>D6TSV7_KTERA</name>
<comment type="caution">
    <text evidence="2">The sequence shown here is derived from an EMBL/GenBank/DDBJ whole genome shotgun (WGS) entry which is preliminary data.</text>
</comment>
<keyword evidence="1" id="KW-0472">Membrane</keyword>
<keyword evidence="1" id="KW-1133">Transmembrane helix</keyword>
<accession>D6TSV7</accession>
<dbReference type="Proteomes" id="UP000004508">
    <property type="component" value="Unassembled WGS sequence"/>
</dbReference>
<evidence type="ECO:0000313" key="3">
    <source>
        <dbReference type="Proteomes" id="UP000004508"/>
    </source>
</evidence>
<keyword evidence="3" id="KW-1185">Reference proteome</keyword>
<dbReference type="InParanoid" id="D6TSV7"/>
<feature type="transmembrane region" description="Helical" evidence="1">
    <location>
        <begin position="45"/>
        <end position="64"/>
    </location>
</feature>
<protein>
    <submittedName>
        <fullName evidence="2">Uncharacterized protein</fullName>
    </submittedName>
</protein>
<proteinExistence type="predicted"/>
<dbReference type="EMBL" id="ADVG01000003">
    <property type="protein sequence ID" value="EFH83508.1"/>
    <property type="molecule type" value="Genomic_DNA"/>
</dbReference>
<dbReference type="AlphaFoldDB" id="D6TSV7"/>
<evidence type="ECO:0000313" key="2">
    <source>
        <dbReference type="EMBL" id="EFH83508.1"/>
    </source>
</evidence>
<evidence type="ECO:0000256" key="1">
    <source>
        <dbReference type="SAM" id="Phobius"/>
    </source>
</evidence>
<sequence length="97" mass="10596">MLPMLSFARGLVIIVIVMTAMFSVASVIIIVIVVTTIMITPVRVIPVITSVPVAMHVVHTFVVYSDRTDTCSGPFSSRETLHLFSIQSISSFSEKVL</sequence>
<gene>
    <name evidence="2" type="ORF">Krac_4479</name>
</gene>